<dbReference type="EMBL" id="JAMOIM010000100">
    <property type="protein sequence ID" value="MCW6513149.1"/>
    <property type="molecule type" value="Genomic_DNA"/>
</dbReference>
<organism evidence="2 3">
    <name type="scientific">Lichenifustis flavocetrariae</name>
    <dbReference type="NCBI Taxonomy" id="2949735"/>
    <lineage>
        <taxon>Bacteria</taxon>
        <taxon>Pseudomonadati</taxon>
        <taxon>Pseudomonadota</taxon>
        <taxon>Alphaproteobacteria</taxon>
        <taxon>Hyphomicrobiales</taxon>
        <taxon>Lichenihabitantaceae</taxon>
        <taxon>Lichenifustis</taxon>
    </lineage>
</organism>
<comment type="caution">
    <text evidence="2">The sequence shown here is derived from an EMBL/GenBank/DDBJ whole genome shotgun (WGS) entry which is preliminary data.</text>
</comment>
<evidence type="ECO:0000256" key="1">
    <source>
        <dbReference type="SAM" id="MobiDB-lite"/>
    </source>
</evidence>
<gene>
    <name evidence="2" type="ORF">M8523_35455</name>
</gene>
<dbReference type="Proteomes" id="UP001165667">
    <property type="component" value="Unassembled WGS sequence"/>
</dbReference>
<name>A0AA41Z3Q3_9HYPH</name>
<feature type="region of interest" description="Disordered" evidence="1">
    <location>
        <begin position="19"/>
        <end position="48"/>
    </location>
</feature>
<dbReference type="AlphaFoldDB" id="A0AA41Z3Q3"/>
<reference evidence="2" key="1">
    <citation type="submission" date="2022-05" db="EMBL/GenBank/DDBJ databases">
        <authorList>
            <person name="Pankratov T."/>
        </authorList>
    </citation>
    <scope>NUCLEOTIDE SEQUENCE</scope>
    <source>
        <strain evidence="2">BP6-180914</strain>
    </source>
</reference>
<accession>A0AA41Z3Q3</accession>
<sequence length="86" mass="9053">MPNTPLSFRPLTQIAPPIPIGSPQVMSIGGSLSPHQSQQRQLAQSTQARAFVTSGGAMPPLSFPMSDAPIMPVSVPIPYPNIGFGR</sequence>
<dbReference type="RefSeq" id="WP_282589523.1">
    <property type="nucleotide sequence ID" value="NZ_JAMOIM010000100.1"/>
</dbReference>
<evidence type="ECO:0000313" key="2">
    <source>
        <dbReference type="EMBL" id="MCW6513149.1"/>
    </source>
</evidence>
<protein>
    <submittedName>
        <fullName evidence="2">Uncharacterized protein</fullName>
    </submittedName>
</protein>
<evidence type="ECO:0000313" key="3">
    <source>
        <dbReference type="Proteomes" id="UP001165667"/>
    </source>
</evidence>
<feature type="compositionally biased region" description="Low complexity" evidence="1">
    <location>
        <begin position="36"/>
        <end position="48"/>
    </location>
</feature>
<proteinExistence type="predicted"/>
<keyword evidence="3" id="KW-1185">Reference proteome</keyword>